<dbReference type="EMBL" id="BPLR01008569">
    <property type="protein sequence ID" value="GIY25704.1"/>
    <property type="molecule type" value="Genomic_DNA"/>
</dbReference>
<dbReference type="Proteomes" id="UP001054945">
    <property type="component" value="Unassembled WGS sequence"/>
</dbReference>
<keyword evidence="2" id="KW-1185">Reference proteome</keyword>
<comment type="caution">
    <text evidence="1">The sequence shown here is derived from an EMBL/GenBank/DDBJ whole genome shotgun (WGS) entry which is preliminary data.</text>
</comment>
<accession>A0AAV4RYC9</accession>
<evidence type="ECO:0000313" key="1">
    <source>
        <dbReference type="EMBL" id="GIY25704.1"/>
    </source>
</evidence>
<reference evidence="1 2" key="1">
    <citation type="submission" date="2021-06" db="EMBL/GenBank/DDBJ databases">
        <title>Caerostris extrusa draft genome.</title>
        <authorList>
            <person name="Kono N."/>
            <person name="Arakawa K."/>
        </authorList>
    </citation>
    <scope>NUCLEOTIDE SEQUENCE [LARGE SCALE GENOMIC DNA]</scope>
</reference>
<protein>
    <submittedName>
        <fullName evidence="1">Uncharacterized protein</fullName>
    </submittedName>
</protein>
<name>A0AAV4RYC9_CAEEX</name>
<organism evidence="1 2">
    <name type="scientific">Caerostris extrusa</name>
    <name type="common">Bark spider</name>
    <name type="synonym">Caerostris bankana</name>
    <dbReference type="NCBI Taxonomy" id="172846"/>
    <lineage>
        <taxon>Eukaryota</taxon>
        <taxon>Metazoa</taxon>
        <taxon>Ecdysozoa</taxon>
        <taxon>Arthropoda</taxon>
        <taxon>Chelicerata</taxon>
        <taxon>Arachnida</taxon>
        <taxon>Araneae</taxon>
        <taxon>Araneomorphae</taxon>
        <taxon>Entelegynae</taxon>
        <taxon>Araneoidea</taxon>
        <taxon>Araneidae</taxon>
        <taxon>Caerostris</taxon>
    </lineage>
</organism>
<dbReference type="AlphaFoldDB" id="A0AAV4RYC9"/>
<evidence type="ECO:0000313" key="2">
    <source>
        <dbReference type="Proteomes" id="UP001054945"/>
    </source>
</evidence>
<sequence>MDPNEIKSRTFMVVSQYRMFISWWTVVDATSRVLNSDFPSIVYYLQAHCRSPATFRRFKKMITTPLNEFLNSTKLVKDNLAALSKEVTVLIAVVSSNNPVSKDIFFSLYDIIGEMKEDLKEIFMDCKKHFKEFCLTRQMILDHFRE</sequence>
<proteinExistence type="predicted"/>
<gene>
    <name evidence="1" type="ORF">CEXT_583971</name>
</gene>